<keyword evidence="4" id="KW-0547">Nucleotide-binding</keyword>
<evidence type="ECO:0000256" key="6">
    <source>
        <dbReference type="ARBA" id="ARBA00023210"/>
    </source>
</evidence>
<evidence type="ECO:0000313" key="8">
    <source>
        <dbReference type="EMBL" id="GHP06132.1"/>
    </source>
</evidence>
<dbReference type="PANTHER" id="PTHR43384:SF6">
    <property type="entry name" value="SEPTUM SITE-DETERMINING PROTEIN MIND HOMOLOG, CHLOROPLASTIC"/>
    <property type="match status" value="1"/>
</dbReference>
<dbReference type="OrthoDB" id="189057at2759"/>
<keyword evidence="6" id="KW-0132">Cell division</keyword>
<evidence type="ECO:0000256" key="2">
    <source>
        <dbReference type="ARBA" id="ARBA00010257"/>
    </source>
</evidence>
<dbReference type="GO" id="GO:0051782">
    <property type="term" value="P:negative regulation of cell division"/>
    <property type="evidence" value="ECO:0007669"/>
    <property type="project" value="TreeGrafter"/>
</dbReference>
<feature type="compositionally biased region" description="Low complexity" evidence="7">
    <location>
        <begin position="105"/>
        <end position="116"/>
    </location>
</feature>
<dbReference type="EMBL" id="BNJQ01000012">
    <property type="protein sequence ID" value="GHP06132.1"/>
    <property type="molecule type" value="Genomic_DNA"/>
</dbReference>
<keyword evidence="6" id="KW-0131">Cell cycle</keyword>
<accession>A0A830HH67</accession>
<protein>
    <recommendedName>
        <fullName evidence="3">Putative septum site-determining protein MinD</fullName>
    </recommendedName>
</protein>
<dbReference type="Gene3D" id="3.40.50.300">
    <property type="entry name" value="P-loop containing nucleotide triphosphate hydrolases"/>
    <property type="match status" value="1"/>
</dbReference>
<comment type="function">
    <text evidence="1">ATPase required for the correct placement of the division site.</text>
</comment>
<dbReference type="GO" id="GO:0005524">
    <property type="term" value="F:ATP binding"/>
    <property type="evidence" value="ECO:0007669"/>
    <property type="project" value="UniProtKB-KW"/>
</dbReference>
<organism evidence="8 9">
    <name type="scientific">Pycnococcus provasolii</name>
    <dbReference type="NCBI Taxonomy" id="41880"/>
    <lineage>
        <taxon>Eukaryota</taxon>
        <taxon>Viridiplantae</taxon>
        <taxon>Chlorophyta</taxon>
        <taxon>Pseudoscourfieldiophyceae</taxon>
        <taxon>Pseudoscourfieldiales</taxon>
        <taxon>Pycnococcaceae</taxon>
        <taxon>Pycnococcus</taxon>
    </lineage>
</organism>
<name>A0A830HH67_9CHLO</name>
<evidence type="ECO:0000256" key="1">
    <source>
        <dbReference type="ARBA" id="ARBA00002662"/>
    </source>
</evidence>
<comment type="similarity">
    <text evidence="2">Belongs to the ParA family. MinD subfamily.</text>
</comment>
<evidence type="ECO:0000256" key="7">
    <source>
        <dbReference type="SAM" id="MobiDB-lite"/>
    </source>
</evidence>
<evidence type="ECO:0000313" key="9">
    <source>
        <dbReference type="Proteomes" id="UP000660262"/>
    </source>
</evidence>
<dbReference type="InterPro" id="IPR027417">
    <property type="entry name" value="P-loop_NTPase"/>
</dbReference>
<sequence>MPNLVKNMNCARSQPHVQVATHHARRSGYTTCLGARFQKHAPARSAAPSPMMTTTTGIPSQARARAASANTHSNSNTAPHFAQRHRRRRAATRTQAAAEGEDTDTSNSDSGSTTSRVIVVTSGKGGVGKTTSSANLGMCMARLGYRVCLLDADIGLRNLDLLLGLENRVMYTAMEVLEGTCRLDQALIRDKKYRNLCMLSVSKNRQRYNVTRQNMELLVESIQDRGYDFIIIDCPAGIDVGFINAIAPAQEAVVVTTPEITAIRDADRVAGLLEANSIYNVKLLVNRVRPDMIKRNDMMSVRDVQEMLGVPLLGAIPEDPEVIVSTNRGEPLVARQKLSLSGVAYENAARRLVGQQDYLVDLSDPYKSPIRRIKDFFSGGD</sequence>
<dbReference type="CDD" id="cd02036">
    <property type="entry name" value="MinD"/>
    <property type="match status" value="1"/>
</dbReference>
<keyword evidence="9" id="KW-1185">Reference proteome</keyword>
<evidence type="ECO:0000256" key="5">
    <source>
        <dbReference type="ARBA" id="ARBA00022840"/>
    </source>
</evidence>
<feature type="compositionally biased region" description="Basic residues" evidence="7">
    <location>
        <begin position="82"/>
        <end position="91"/>
    </location>
</feature>
<gene>
    <name evidence="8" type="ORF">PPROV_000487900</name>
</gene>
<feature type="compositionally biased region" description="Polar residues" evidence="7">
    <location>
        <begin position="68"/>
        <end position="78"/>
    </location>
</feature>
<dbReference type="InterPro" id="IPR010223">
    <property type="entry name" value="MinD"/>
</dbReference>
<proteinExistence type="inferred from homology"/>
<dbReference type="SUPFAM" id="SSF52540">
    <property type="entry name" value="P-loop containing nucleoside triphosphate hydrolases"/>
    <property type="match status" value="1"/>
</dbReference>
<keyword evidence="5" id="KW-0067">ATP-binding</keyword>
<dbReference type="PANTHER" id="PTHR43384">
    <property type="entry name" value="SEPTUM SITE-DETERMINING PROTEIN MIND HOMOLOG, CHLOROPLASTIC-RELATED"/>
    <property type="match status" value="1"/>
</dbReference>
<dbReference type="GO" id="GO:0009898">
    <property type="term" value="C:cytoplasmic side of plasma membrane"/>
    <property type="evidence" value="ECO:0007669"/>
    <property type="project" value="TreeGrafter"/>
</dbReference>
<keyword evidence="6" id="KW-0717">Septation</keyword>
<comment type="caution">
    <text evidence="8">The sequence shown here is derived from an EMBL/GenBank/DDBJ whole genome shotgun (WGS) entry which is preliminary data.</text>
</comment>
<dbReference type="NCBIfam" id="TIGR01968">
    <property type="entry name" value="minD_bact"/>
    <property type="match status" value="1"/>
</dbReference>
<evidence type="ECO:0000256" key="3">
    <source>
        <dbReference type="ARBA" id="ARBA00015415"/>
    </source>
</evidence>
<dbReference type="GO" id="GO:0016887">
    <property type="term" value="F:ATP hydrolysis activity"/>
    <property type="evidence" value="ECO:0007669"/>
    <property type="project" value="InterPro"/>
</dbReference>
<dbReference type="GO" id="GO:0005829">
    <property type="term" value="C:cytosol"/>
    <property type="evidence" value="ECO:0007669"/>
    <property type="project" value="TreeGrafter"/>
</dbReference>
<dbReference type="Proteomes" id="UP000660262">
    <property type="component" value="Unassembled WGS sequence"/>
</dbReference>
<dbReference type="InterPro" id="IPR050625">
    <property type="entry name" value="ParA/MinD_ATPase"/>
</dbReference>
<dbReference type="FunFam" id="3.40.50.300:FF:000068">
    <property type="entry name" value="Site-determining protein"/>
    <property type="match status" value="1"/>
</dbReference>
<evidence type="ECO:0000256" key="4">
    <source>
        <dbReference type="ARBA" id="ARBA00022741"/>
    </source>
</evidence>
<dbReference type="AlphaFoldDB" id="A0A830HH67"/>
<dbReference type="Pfam" id="PF10609">
    <property type="entry name" value="ParA"/>
    <property type="match status" value="1"/>
</dbReference>
<dbReference type="InterPro" id="IPR033756">
    <property type="entry name" value="YlxH/NBP35"/>
</dbReference>
<reference evidence="8" key="1">
    <citation type="submission" date="2020-10" db="EMBL/GenBank/DDBJ databases">
        <title>Unveiling of a novel bifunctional photoreceptor, Dualchrome1, isolated from a cosmopolitan green alga.</title>
        <authorList>
            <person name="Suzuki S."/>
            <person name="Kawachi M."/>
        </authorList>
    </citation>
    <scope>NUCLEOTIDE SEQUENCE</scope>
    <source>
        <strain evidence="8">NIES 2893</strain>
    </source>
</reference>
<feature type="region of interest" description="Disordered" evidence="7">
    <location>
        <begin position="40"/>
        <end position="116"/>
    </location>
</feature>